<feature type="transmembrane region" description="Helical" evidence="1">
    <location>
        <begin position="155"/>
        <end position="182"/>
    </location>
</feature>
<keyword evidence="1" id="KW-0812">Transmembrane</keyword>
<proteinExistence type="predicted"/>
<feature type="transmembrane region" description="Helical" evidence="1">
    <location>
        <begin position="12"/>
        <end position="33"/>
    </location>
</feature>
<dbReference type="InterPro" id="IPR038750">
    <property type="entry name" value="YczE/YyaS-like"/>
</dbReference>
<dbReference type="Pfam" id="PF19700">
    <property type="entry name" value="DUF6198"/>
    <property type="match status" value="1"/>
</dbReference>
<keyword evidence="3" id="KW-1185">Reference proteome</keyword>
<feature type="transmembrane region" description="Helical" evidence="1">
    <location>
        <begin position="78"/>
        <end position="99"/>
    </location>
</feature>
<evidence type="ECO:0000256" key="1">
    <source>
        <dbReference type="SAM" id="Phobius"/>
    </source>
</evidence>
<organism evidence="2 3">
    <name type="scientific">Lactobacillus nasalidis</name>
    <dbReference type="NCBI Taxonomy" id="2797258"/>
    <lineage>
        <taxon>Bacteria</taxon>
        <taxon>Bacillati</taxon>
        <taxon>Bacillota</taxon>
        <taxon>Bacilli</taxon>
        <taxon>Lactobacillales</taxon>
        <taxon>Lactobacillaceae</taxon>
        <taxon>Lactobacillus</taxon>
    </lineage>
</organism>
<comment type="caution">
    <text evidence="2">The sequence shown here is derived from an EMBL/GenBank/DDBJ whole genome shotgun (WGS) entry which is preliminary data.</text>
</comment>
<feature type="transmembrane region" description="Helical" evidence="1">
    <location>
        <begin position="105"/>
        <end position="128"/>
    </location>
</feature>
<gene>
    <name evidence="2" type="ORF">lacNasYZ03_17700</name>
</gene>
<sequence length="203" mass="22358">MDKKLDITKRIMLIVVGSVIAAYGITLAMYAGFGGATLAVLWQGLSASFHISIGWASFLVAIAMIIFSFFYDKSQIHVGTIIYQIIYSFFVDVFAKLHVYSHSVWLNLLIMLLGIVIFSAGTGMYAAADLGRGSYEAMTFSIASKHHWQVKFVRMALDITMVVCGVLLGGQFGICTIITVILSGPIIQFTLEKTQQLLKLNKK</sequence>
<dbReference type="EMBL" id="BOCI01000479">
    <property type="protein sequence ID" value="GHW02083.1"/>
    <property type="molecule type" value="Genomic_DNA"/>
</dbReference>
<reference evidence="3" key="1">
    <citation type="submission" date="2021-01" db="EMBL/GenBank/DDBJ databases">
        <title>Draft genome sequence of Nasalis larvatus strain YZ03.</title>
        <authorList>
            <person name="Suzuki-Hashido N."/>
            <person name="Tsuchida S."/>
            <person name="Hayakawa T."/>
        </authorList>
    </citation>
    <scope>NUCLEOTIDE SEQUENCE [LARGE SCALE GENOMIC DNA]</scope>
    <source>
        <strain evidence="3">YZ03</strain>
    </source>
</reference>
<dbReference type="Proteomes" id="UP000616547">
    <property type="component" value="Unassembled WGS sequence"/>
</dbReference>
<dbReference type="PANTHER" id="PTHR40078:SF1">
    <property type="entry name" value="INTEGRAL MEMBRANE PROTEIN"/>
    <property type="match status" value="1"/>
</dbReference>
<name>A0ABQ3W7M1_9LACO</name>
<feature type="transmembrane region" description="Helical" evidence="1">
    <location>
        <begin position="53"/>
        <end position="71"/>
    </location>
</feature>
<evidence type="ECO:0000313" key="2">
    <source>
        <dbReference type="EMBL" id="GHW02083.1"/>
    </source>
</evidence>
<dbReference type="PANTHER" id="PTHR40078">
    <property type="entry name" value="INTEGRAL MEMBRANE PROTEIN-RELATED"/>
    <property type="match status" value="1"/>
</dbReference>
<evidence type="ECO:0008006" key="4">
    <source>
        <dbReference type="Google" id="ProtNLM"/>
    </source>
</evidence>
<evidence type="ECO:0000313" key="3">
    <source>
        <dbReference type="Proteomes" id="UP000616547"/>
    </source>
</evidence>
<accession>A0ABQ3W7M1</accession>
<keyword evidence="1" id="KW-1133">Transmembrane helix</keyword>
<dbReference type="RefSeq" id="WP_201330001.1">
    <property type="nucleotide sequence ID" value="NZ_BOCG01000106.1"/>
</dbReference>
<protein>
    <recommendedName>
        <fullName evidence="4">YitT family protein</fullName>
    </recommendedName>
</protein>
<keyword evidence="1" id="KW-0472">Membrane</keyword>